<dbReference type="EMBL" id="VSRR010034364">
    <property type="protein sequence ID" value="MPC72232.1"/>
    <property type="molecule type" value="Genomic_DNA"/>
</dbReference>
<keyword evidence="2" id="KW-1185">Reference proteome</keyword>
<dbReference type="Proteomes" id="UP000324222">
    <property type="component" value="Unassembled WGS sequence"/>
</dbReference>
<organism evidence="1 2">
    <name type="scientific">Portunus trituberculatus</name>
    <name type="common">Swimming crab</name>
    <name type="synonym">Neptunus trituberculatus</name>
    <dbReference type="NCBI Taxonomy" id="210409"/>
    <lineage>
        <taxon>Eukaryota</taxon>
        <taxon>Metazoa</taxon>
        <taxon>Ecdysozoa</taxon>
        <taxon>Arthropoda</taxon>
        <taxon>Crustacea</taxon>
        <taxon>Multicrustacea</taxon>
        <taxon>Malacostraca</taxon>
        <taxon>Eumalacostraca</taxon>
        <taxon>Eucarida</taxon>
        <taxon>Decapoda</taxon>
        <taxon>Pleocyemata</taxon>
        <taxon>Brachyura</taxon>
        <taxon>Eubrachyura</taxon>
        <taxon>Portunoidea</taxon>
        <taxon>Portunidae</taxon>
        <taxon>Portuninae</taxon>
        <taxon>Portunus</taxon>
    </lineage>
</organism>
<comment type="caution">
    <text evidence="1">The sequence shown here is derived from an EMBL/GenBank/DDBJ whole genome shotgun (WGS) entry which is preliminary data.</text>
</comment>
<accession>A0A5B7HLS2</accession>
<sequence length="76" mass="8221">MSMGSNTVMTGYKYVGGVSREGRGPRPSLLGRAYVSHPTCKQVGHNFLFRSSTTPKTKIYPTSATIGLLRRSSATI</sequence>
<protein>
    <submittedName>
        <fullName evidence="1">Uncharacterized protein</fullName>
    </submittedName>
</protein>
<gene>
    <name evidence="1" type="ORF">E2C01_066530</name>
</gene>
<evidence type="ECO:0000313" key="1">
    <source>
        <dbReference type="EMBL" id="MPC72232.1"/>
    </source>
</evidence>
<proteinExistence type="predicted"/>
<reference evidence="1 2" key="1">
    <citation type="submission" date="2019-05" db="EMBL/GenBank/DDBJ databases">
        <title>Another draft genome of Portunus trituberculatus and its Hox gene families provides insights of decapod evolution.</title>
        <authorList>
            <person name="Jeong J.-H."/>
            <person name="Song I."/>
            <person name="Kim S."/>
            <person name="Choi T."/>
            <person name="Kim D."/>
            <person name="Ryu S."/>
            <person name="Kim W."/>
        </authorList>
    </citation>
    <scope>NUCLEOTIDE SEQUENCE [LARGE SCALE GENOMIC DNA]</scope>
    <source>
        <tissue evidence="1">Muscle</tissue>
    </source>
</reference>
<evidence type="ECO:0000313" key="2">
    <source>
        <dbReference type="Proteomes" id="UP000324222"/>
    </source>
</evidence>
<dbReference type="AlphaFoldDB" id="A0A5B7HLS2"/>
<name>A0A5B7HLS2_PORTR</name>